<dbReference type="EMBL" id="JAFFHC010000005">
    <property type="protein sequence ID" value="KAK4674917.1"/>
    <property type="molecule type" value="Genomic_DNA"/>
</dbReference>
<dbReference type="Proteomes" id="UP001323617">
    <property type="component" value="Unassembled WGS sequence"/>
</dbReference>
<evidence type="ECO:0000313" key="2">
    <source>
        <dbReference type="Proteomes" id="UP001323617"/>
    </source>
</evidence>
<gene>
    <name evidence="1" type="ORF">QC764_502890</name>
</gene>
<sequence length="176" mass="20253">MPIVNPSHQLDARSARHPLALPARPQRPPPPRYFFLPHNQFQKPPINLHLSITTRDDRRPNPRLLQLLSQLLTYPLTPNLTSLKINIIYYTQNYTRQILHPLKAILCYAPNLQKLFLDIWYHRGASGPGTLDEKYFGFGFTSAEKLATKRLKHLTIHAYPFGRPAVAGELNWNTEG</sequence>
<keyword evidence="2" id="KW-1185">Reference proteome</keyword>
<reference evidence="1 2" key="1">
    <citation type="journal article" date="2023" name="bioRxiv">
        <title>High-quality genome assemblies of four members of thePodospora anserinaspecies complex.</title>
        <authorList>
            <person name="Ament-Velasquez S.L."/>
            <person name="Vogan A.A."/>
            <person name="Wallerman O."/>
            <person name="Hartmann F."/>
            <person name="Gautier V."/>
            <person name="Silar P."/>
            <person name="Giraud T."/>
            <person name="Johannesson H."/>
        </authorList>
    </citation>
    <scope>NUCLEOTIDE SEQUENCE [LARGE SCALE GENOMIC DNA]</scope>
    <source>
        <strain evidence="1 2">CBS 124.78</strain>
    </source>
</reference>
<evidence type="ECO:0000313" key="1">
    <source>
        <dbReference type="EMBL" id="KAK4674917.1"/>
    </source>
</evidence>
<protein>
    <submittedName>
        <fullName evidence="1">Uncharacterized protein</fullName>
    </submittedName>
</protein>
<proteinExistence type="predicted"/>
<name>A0ABR0I481_9PEZI</name>
<organism evidence="1 2">
    <name type="scientific">Podospora pseudoanserina</name>
    <dbReference type="NCBI Taxonomy" id="2609844"/>
    <lineage>
        <taxon>Eukaryota</taxon>
        <taxon>Fungi</taxon>
        <taxon>Dikarya</taxon>
        <taxon>Ascomycota</taxon>
        <taxon>Pezizomycotina</taxon>
        <taxon>Sordariomycetes</taxon>
        <taxon>Sordariomycetidae</taxon>
        <taxon>Sordariales</taxon>
        <taxon>Podosporaceae</taxon>
        <taxon>Podospora</taxon>
    </lineage>
</organism>
<dbReference type="GeneID" id="87968415"/>
<comment type="caution">
    <text evidence="1">The sequence shown here is derived from an EMBL/GenBank/DDBJ whole genome shotgun (WGS) entry which is preliminary data.</text>
</comment>
<accession>A0ABR0I481</accession>
<dbReference type="RefSeq" id="XP_062798387.1">
    <property type="nucleotide sequence ID" value="XM_062947550.1"/>
</dbReference>